<dbReference type="eggNOG" id="COG3264">
    <property type="taxonomic scope" value="Bacteria"/>
</dbReference>
<dbReference type="InterPro" id="IPR011066">
    <property type="entry name" value="MscS_channel_C_sf"/>
</dbReference>
<comment type="subcellular location">
    <subcellularLocation>
        <location evidence="1">Cell membrane</location>
        <topology evidence="1">Multi-pass membrane protein</topology>
    </subcellularLocation>
</comment>
<dbReference type="InterPro" id="IPR052702">
    <property type="entry name" value="MscS-like_channel"/>
</dbReference>
<dbReference type="Pfam" id="PF00924">
    <property type="entry name" value="MS_channel_2nd"/>
    <property type="match status" value="1"/>
</dbReference>
<feature type="compositionally biased region" description="Low complexity" evidence="7">
    <location>
        <begin position="20"/>
        <end position="29"/>
    </location>
</feature>
<evidence type="ECO:0000259" key="10">
    <source>
        <dbReference type="Pfam" id="PF00924"/>
    </source>
</evidence>
<dbReference type="InterPro" id="IPR006685">
    <property type="entry name" value="MscS_channel_2nd"/>
</dbReference>
<dbReference type="PANTHER" id="PTHR30347">
    <property type="entry name" value="POTASSIUM CHANNEL RELATED"/>
    <property type="match status" value="1"/>
</dbReference>
<evidence type="ECO:0000256" key="6">
    <source>
        <dbReference type="ARBA" id="ARBA00023136"/>
    </source>
</evidence>
<dbReference type="Gene3D" id="3.30.70.100">
    <property type="match status" value="1"/>
</dbReference>
<feature type="domain" description="Mechanosensitive ion channel MscS" evidence="10">
    <location>
        <begin position="645"/>
        <end position="712"/>
    </location>
</feature>
<keyword evidence="13" id="KW-1185">Reference proteome</keyword>
<dbReference type="InterPro" id="IPR011014">
    <property type="entry name" value="MscS_channel_TM-2"/>
</dbReference>
<evidence type="ECO:0000256" key="9">
    <source>
        <dbReference type="SAM" id="SignalP"/>
    </source>
</evidence>
<sequence>MTALLFALVALALAGGAPATAQEAAQPLEQSEPRQQSPATAVEPAQPAQPPRQAGADAEAAATPALQQAETQLAKAERDLQQLGERVANAKDDERLAELKVEADALAKDIVSASAALQPRLDEIKARLEELGEPPGEDQPAEAAIVTEERQRLLAERAAINAVAARAESLAAEARRLANTITATRRALFSNTLLRQTDVSAEMLSEAVAATVAEAAALWRSVSSWLTFAWTYKRVPFLSAIFLSLCAALLFLAGGYRLFAPFLQRYDEEPTYFRQLSVAFWSTLIPTAALTAFAASSYFFLDSFNVLRPDIAPIIAVTLGIGVALFFVTRLANSVLSPTRSGWRLVRLSDRGAKVLMVPIFVMALVNGLDYLLGSISEALGSPVILTVAKSFLASIIIGLILMSMAWIRPVLRRDDPFDAPGRPWPRIISVSLLAMGAALIAIALAGYVGLARFVATQIIVTGAILVMMYIGFLTGKSVAKHGAFAETIVGRYLERRFNLEPVALDQIGLAAGLGIYALVLLSFIPLILLQWGFQVADIESWAYRLLTEIRIGTITISLVGILAGLLFFAFGYAVTRWMQAWIDRNVMARSRVDAGVRNSIRTGIGYIGIGVAAIIAVSAAGFDLSSLALVAGALSLGVGFGLQNVVSNFVSGLILLVERPFKVGDWIVSGTTEGFVRRISVRATEIETFQQQSIIVPNSELINASVGNWTHRNRVGRAEVAVGVSYDSDPRRVMQILLEIAEQHPMVLKNPEPAVAFMNFGEFSLDFELRVYLADLLTGVDVRNDLRVAIFERFREEGIEIPFPQRNLNIHIEGDDDNQKAALEKALEDEGFSKSRAKRVMTRLQPVDEDAPEPDARKKS</sequence>
<feature type="transmembrane region" description="Helical" evidence="8">
    <location>
        <begin position="455"/>
        <end position="473"/>
    </location>
</feature>
<evidence type="ECO:0000256" key="8">
    <source>
        <dbReference type="SAM" id="Phobius"/>
    </source>
</evidence>
<evidence type="ECO:0000256" key="3">
    <source>
        <dbReference type="ARBA" id="ARBA00022475"/>
    </source>
</evidence>
<dbReference type="Gene3D" id="2.30.30.60">
    <property type="match status" value="1"/>
</dbReference>
<evidence type="ECO:0000313" key="12">
    <source>
        <dbReference type="EMBL" id="ASY63449.1"/>
    </source>
</evidence>
<dbReference type="InterPro" id="IPR010920">
    <property type="entry name" value="LSM_dom_sf"/>
</dbReference>
<feature type="signal peptide" evidence="9">
    <location>
        <begin position="1"/>
        <end position="21"/>
    </location>
</feature>
<dbReference type="PANTHER" id="PTHR30347:SF1">
    <property type="entry name" value="MECHANOSENSITIVE CHANNEL MSCK"/>
    <property type="match status" value="1"/>
</dbReference>
<dbReference type="EMBL" id="CP023067">
    <property type="protein sequence ID" value="ASY63449.1"/>
    <property type="molecule type" value="Genomic_DNA"/>
</dbReference>
<evidence type="ECO:0000256" key="4">
    <source>
        <dbReference type="ARBA" id="ARBA00022692"/>
    </source>
</evidence>
<keyword evidence="4 8" id="KW-0812">Transmembrane</keyword>
<feature type="transmembrane region" description="Helical" evidence="8">
    <location>
        <begin position="428"/>
        <end position="449"/>
    </location>
</feature>
<name>A0A249PDV7_9HYPH</name>
<feature type="transmembrane region" description="Helical" evidence="8">
    <location>
        <begin position="605"/>
        <end position="623"/>
    </location>
</feature>
<evidence type="ECO:0000256" key="5">
    <source>
        <dbReference type="ARBA" id="ARBA00022989"/>
    </source>
</evidence>
<feature type="transmembrane region" description="Helical" evidence="8">
    <location>
        <begin position="385"/>
        <end position="408"/>
    </location>
</feature>
<proteinExistence type="inferred from homology"/>
<dbReference type="InterPro" id="IPR023408">
    <property type="entry name" value="MscS_beta-dom_sf"/>
</dbReference>
<keyword evidence="3" id="KW-1003">Cell membrane</keyword>
<feature type="transmembrane region" description="Helical" evidence="8">
    <location>
        <begin position="353"/>
        <end position="373"/>
    </location>
</feature>
<dbReference type="SUPFAM" id="SSF82689">
    <property type="entry name" value="Mechanosensitive channel protein MscS (YggB), C-terminal domain"/>
    <property type="match status" value="1"/>
</dbReference>
<feature type="transmembrane region" description="Helical" evidence="8">
    <location>
        <begin position="311"/>
        <end position="332"/>
    </location>
</feature>
<reference evidence="12 13" key="1">
    <citation type="submission" date="2017-08" db="EMBL/GenBank/DDBJ databases">
        <title>Multipartite genome sequences of Sinorhizobium species nodulating soybeans.</title>
        <authorList>
            <person name="Tian C.F."/>
        </authorList>
    </citation>
    <scope>NUCLEOTIDE SEQUENCE [LARGE SCALE GENOMIC DNA]</scope>
    <source>
        <strain evidence="12 13">CCBAU 05684</strain>
    </source>
</reference>
<dbReference type="AlphaFoldDB" id="A0A249PDV7"/>
<dbReference type="InterPro" id="IPR006686">
    <property type="entry name" value="MscS_channel_CS"/>
</dbReference>
<feature type="transmembrane region" description="Helical" evidence="8">
    <location>
        <begin position="552"/>
        <end position="575"/>
    </location>
</feature>
<dbReference type="Proteomes" id="UP000217211">
    <property type="component" value="Chromosome"/>
</dbReference>
<dbReference type="SUPFAM" id="SSF50182">
    <property type="entry name" value="Sm-like ribonucleoproteins"/>
    <property type="match status" value="1"/>
</dbReference>
<gene>
    <name evidence="12" type="ORF">SJ05684_c20070</name>
</gene>
<dbReference type="SUPFAM" id="SSF82861">
    <property type="entry name" value="Mechanosensitive channel protein MscS (YggB), transmembrane region"/>
    <property type="match status" value="1"/>
</dbReference>
<protein>
    <submittedName>
        <fullName evidence="12">Potassium efflux system KefA protein</fullName>
    </submittedName>
</protein>
<organism evidence="12 13">
    <name type="scientific">Sinorhizobium sojae CCBAU 05684</name>
    <dbReference type="NCBI Taxonomy" id="716928"/>
    <lineage>
        <taxon>Bacteria</taxon>
        <taxon>Pseudomonadati</taxon>
        <taxon>Pseudomonadota</taxon>
        <taxon>Alphaproteobacteria</taxon>
        <taxon>Hyphomicrobiales</taxon>
        <taxon>Rhizobiaceae</taxon>
        <taxon>Sinorhizobium/Ensifer group</taxon>
        <taxon>Sinorhizobium</taxon>
    </lineage>
</organism>
<dbReference type="InterPro" id="IPR049278">
    <property type="entry name" value="MS_channel_C"/>
</dbReference>
<dbReference type="Pfam" id="PF21082">
    <property type="entry name" value="MS_channel_3rd"/>
    <property type="match status" value="1"/>
</dbReference>
<feature type="region of interest" description="Disordered" evidence="7">
    <location>
        <begin position="839"/>
        <end position="861"/>
    </location>
</feature>
<feature type="compositionally biased region" description="Low complexity" evidence="7">
    <location>
        <begin position="38"/>
        <end position="74"/>
    </location>
</feature>
<feature type="chain" id="PRO_5013190853" evidence="9">
    <location>
        <begin position="22"/>
        <end position="861"/>
    </location>
</feature>
<feature type="transmembrane region" description="Helical" evidence="8">
    <location>
        <begin position="629"/>
        <end position="658"/>
    </location>
</feature>
<dbReference type="KEGG" id="esj:SJ05684_c20070"/>
<keyword evidence="9" id="KW-0732">Signal</keyword>
<dbReference type="STRING" id="716928.GCA_000261485_00148"/>
<dbReference type="GO" id="GO:0008381">
    <property type="term" value="F:mechanosensitive monoatomic ion channel activity"/>
    <property type="evidence" value="ECO:0007669"/>
    <property type="project" value="UniProtKB-ARBA"/>
</dbReference>
<feature type="region of interest" description="Disordered" evidence="7">
    <location>
        <begin position="20"/>
        <end position="75"/>
    </location>
</feature>
<evidence type="ECO:0000259" key="11">
    <source>
        <dbReference type="Pfam" id="PF21082"/>
    </source>
</evidence>
<feature type="transmembrane region" description="Helical" evidence="8">
    <location>
        <begin position="279"/>
        <end position="299"/>
    </location>
</feature>
<evidence type="ECO:0000313" key="13">
    <source>
        <dbReference type="Proteomes" id="UP000217211"/>
    </source>
</evidence>
<keyword evidence="5 8" id="KW-1133">Transmembrane helix</keyword>
<evidence type="ECO:0000256" key="2">
    <source>
        <dbReference type="ARBA" id="ARBA00008017"/>
    </source>
</evidence>
<dbReference type="Gene3D" id="1.10.287.1260">
    <property type="match status" value="1"/>
</dbReference>
<evidence type="ECO:0000256" key="1">
    <source>
        <dbReference type="ARBA" id="ARBA00004651"/>
    </source>
</evidence>
<comment type="similarity">
    <text evidence="2">Belongs to the MscS (TC 1.A.23) family.</text>
</comment>
<feature type="transmembrane region" description="Helical" evidence="8">
    <location>
        <begin position="508"/>
        <end position="532"/>
    </location>
</feature>
<accession>A0A249PDV7</accession>
<dbReference type="PROSITE" id="PS01246">
    <property type="entry name" value="UPF0003"/>
    <property type="match status" value="1"/>
</dbReference>
<evidence type="ECO:0000256" key="7">
    <source>
        <dbReference type="SAM" id="MobiDB-lite"/>
    </source>
</evidence>
<feature type="domain" description="Mechanosensitive ion channel MscS C-terminal" evidence="11">
    <location>
        <begin position="720"/>
        <end position="802"/>
    </location>
</feature>
<keyword evidence="6 8" id="KW-0472">Membrane</keyword>
<feature type="transmembrane region" description="Helical" evidence="8">
    <location>
        <begin position="237"/>
        <end position="259"/>
    </location>
</feature>
<dbReference type="GO" id="GO:0005886">
    <property type="term" value="C:plasma membrane"/>
    <property type="evidence" value="ECO:0007669"/>
    <property type="project" value="UniProtKB-SubCell"/>
</dbReference>